<dbReference type="AlphaFoldDB" id="K0KL30"/>
<sequence length="268" mass="31104">MSNQTYYKDGYDSTISNSHAWRTAENSCGYMLSYLKPTDRILDVGCGPGTITYDLAKYIPHGEIIGIEPTRELIEEAINNKSLDHEVQRGNVKFQEASAFQLPFQDETFDIVHAHQVIIHLSEPLKALKEMRRVLKKGGHLCFRDSEIRSALIYPEEYEDPISYYFEKIKSEFTSTIAASRAKHLTIKAGFIPENIINTTSTWCISNKNDRLWFSELYLKRLTKIKFQPDDKYDQVQLETAWKQWANDDYSWFVMLHGEIVAKKELES</sequence>
<organism evidence="2 3">
    <name type="scientific">Wickerhamomyces ciferrii (strain ATCC 14091 / BCRC 22168 / CBS 111 / JCM 3599 / NBRC 0793 / NRRL Y-1031 F-60-10)</name>
    <name type="common">Yeast</name>
    <name type="synonym">Pichia ciferrii</name>
    <dbReference type="NCBI Taxonomy" id="1206466"/>
    <lineage>
        <taxon>Eukaryota</taxon>
        <taxon>Fungi</taxon>
        <taxon>Dikarya</taxon>
        <taxon>Ascomycota</taxon>
        <taxon>Saccharomycotina</taxon>
        <taxon>Saccharomycetes</taxon>
        <taxon>Phaffomycetales</taxon>
        <taxon>Wickerhamomycetaceae</taxon>
        <taxon>Wickerhamomyces</taxon>
    </lineage>
</organism>
<dbReference type="eggNOG" id="KOG1269">
    <property type="taxonomic scope" value="Eukaryota"/>
</dbReference>
<dbReference type="GO" id="GO:0032259">
    <property type="term" value="P:methylation"/>
    <property type="evidence" value="ECO:0007669"/>
    <property type="project" value="UniProtKB-KW"/>
</dbReference>
<dbReference type="CDD" id="cd02440">
    <property type="entry name" value="AdoMet_MTases"/>
    <property type="match status" value="1"/>
</dbReference>
<comment type="caution">
    <text evidence="2">The sequence shown here is derived from an EMBL/GenBank/DDBJ whole genome shotgun (WGS) entry which is preliminary data.</text>
</comment>
<dbReference type="InParanoid" id="K0KL30"/>
<name>K0KL30_WICCF</name>
<reference evidence="2 3" key="1">
    <citation type="journal article" date="2012" name="Eukaryot. Cell">
        <title>Draft genome sequence of Wickerhamomyces ciferrii NRRL Y-1031 F-60-10.</title>
        <authorList>
            <person name="Schneider J."/>
            <person name="Andrea H."/>
            <person name="Blom J."/>
            <person name="Jaenicke S."/>
            <person name="Ruckert C."/>
            <person name="Schorsch C."/>
            <person name="Szczepanowski R."/>
            <person name="Farwick M."/>
            <person name="Goesmann A."/>
            <person name="Puhler A."/>
            <person name="Schaffer S."/>
            <person name="Tauch A."/>
            <person name="Kohler T."/>
            <person name="Brinkrolf K."/>
        </authorList>
    </citation>
    <scope>NUCLEOTIDE SEQUENCE [LARGE SCALE GENOMIC DNA]</scope>
    <source>
        <strain evidence="3">ATCC 14091 / BCRC 22168 / CBS 111 / JCM 3599 / NBRC 0793 / NRRL Y-1031 F-60-10</strain>
    </source>
</reference>
<evidence type="ECO:0000313" key="3">
    <source>
        <dbReference type="Proteomes" id="UP000009328"/>
    </source>
</evidence>
<dbReference type="Gene3D" id="3.40.50.150">
    <property type="entry name" value="Vaccinia Virus protein VP39"/>
    <property type="match status" value="1"/>
</dbReference>
<dbReference type="Proteomes" id="UP000009328">
    <property type="component" value="Unassembled WGS sequence"/>
</dbReference>
<evidence type="ECO:0000259" key="1">
    <source>
        <dbReference type="Pfam" id="PF13847"/>
    </source>
</evidence>
<feature type="domain" description="Methyltransferase" evidence="1">
    <location>
        <begin position="37"/>
        <end position="172"/>
    </location>
</feature>
<dbReference type="HOGENOM" id="CLU_057148_2_0_1"/>
<evidence type="ECO:0000313" key="2">
    <source>
        <dbReference type="EMBL" id="CCH42877.1"/>
    </source>
</evidence>
<dbReference type="Pfam" id="PF13847">
    <property type="entry name" value="Methyltransf_31"/>
    <property type="match status" value="1"/>
</dbReference>
<protein>
    <submittedName>
        <fullName evidence="2">Methyltransferase</fullName>
        <ecNumber evidence="2">2.1.1.-</ecNumber>
    </submittedName>
</protein>
<keyword evidence="3" id="KW-1185">Reference proteome</keyword>
<keyword evidence="2" id="KW-0489">Methyltransferase</keyword>
<dbReference type="EC" id="2.1.1.-" evidence="2"/>
<dbReference type="EMBL" id="CAIF01000054">
    <property type="protein sequence ID" value="CCH42877.1"/>
    <property type="molecule type" value="Genomic_DNA"/>
</dbReference>
<dbReference type="InterPro" id="IPR025714">
    <property type="entry name" value="Methyltranfer_dom"/>
</dbReference>
<accession>K0KL30</accession>
<dbReference type="PANTHER" id="PTHR43591:SF24">
    <property type="entry name" value="2-METHOXY-6-POLYPRENYL-1,4-BENZOQUINOL METHYLASE, MITOCHONDRIAL"/>
    <property type="match status" value="1"/>
</dbReference>
<dbReference type="InterPro" id="IPR029063">
    <property type="entry name" value="SAM-dependent_MTases_sf"/>
</dbReference>
<proteinExistence type="predicted"/>
<dbReference type="PANTHER" id="PTHR43591">
    <property type="entry name" value="METHYLTRANSFERASE"/>
    <property type="match status" value="1"/>
</dbReference>
<keyword evidence="2" id="KW-0808">Transferase</keyword>
<gene>
    <name evidence="2" type="ORF">BN7_2422</name>
</gene>
<dbReference type="GO" id="GO:0008168">
    <property type="term" value="F:methyltransferase activity"/>
    <property type="evidence" value="ECO:0007669"/>
    <property type="project" value="UniProtKB-KW"/>
</dbReference>
<dbReference type="STRING" id="1206466.K0KL30"/>
<dbReference type="SUPFAM" id="SSF53335">
    <property type="entry name" value="S-adenosyl-L-methionine-dependent methyltransferases"/>
    <property type="match status" value="1"/>
</dbReference>